<evidence type="ECO:0000256" key="2">
    <source>
        <dbReference type="SAM" id="MobiDB-lite"/>
    </source>
</evidence>
<dbReference type="GO" id="GO:0000981">
    <property type="term" value="F:DNA-binding transcription factor activity, RNA polymerase II-specific"/>
    <property type="evidence" value="ECO:0007669"/>
    <property type="project" value="TreeGrafter"/>
</dbReference>
<organism evidence="4 5">
    <name type="scientific">Anguilla anguilla</name>
    <name type="common">European freshwater eel</name>
    <name type="synonym">Muraena anguilla</name>
    <dbReference type="NCBI Taxonomy" id="7936"/>
    <lineage>
        <taxon>Eukaryota</taxon>
        <taxon>Metazoa</taxon>
        <taxon>Chordata</taxon>
        <taxon>Craniata</taxon>
        <taxon>Vertebrata</taxon>
        <taxon>Euteleostomi</taxon>
        <taxon>Actinopterygii</taxon>
        <taxon>Neopterygii</taxon>
        <taxon>Teleostei</taxon>
        <taxon>Anguilliformes</taxon>
        <taxon>Anguillidae</taxon>
        <taxon>Anguilla</taxon>
    </lineage>
</organism>
<dbReference type="EMBL" id="JAFIRN010000003">
    <property type="protein sequence ID" value="KAG5853468.1"/>
    <property type="molecule type" value="Genomic_DNA"/>
</dbReference>
<dbReference type="GO" id="GO:1990837">
    <property type="term" value="F:sequence-specific double-stranded DNA binding"/>
    <property type="evidence" value="ECO:0007669"/>
    <property type="project" value="TreeGrafter"/>
</dbReference>
<evidence type="ECO:0000256" key="1">
    <source>
        <dbReference type="PROSITE-ProRule" id="PRU00267"/>
    </source>
</evidence>
<evidence type="ECO:0000259" key="3">
    <source>
        <dbReference type="PROSITE" id="PS50118"/>
    </source>
</evidence>
<feature type="region of interest" description="Disordered" evidence="2">
    <location>
        <begin position="208"/>
        <end position="255"/>
    </location>
</feature>
<feature type="domain" description="HMG box" evidence="3">
    <location>
        <begin position="90"/>
        <end position="158"/>
    </location>
</feature>
<keyword evidence="1" id="KW-0238">DNA-binding</keyword>
<keyword evidence="5" id="KW-1185">Reference proteome</keyword>
<name>A0A9D3S3K9_ANGAN</name>
<keyword evidence="1" id="KW-0539">Nucleus</keyword>
<feature type="DNA-binding region" description="HMG box" evidence="1">
    <location>
        <begin position="90"/>
        <end position="158"/>
    </location>
</feature>
<dbReference type="PANTHER" id="PTHR47279:SF1">
    <property type="entry name" value="TRANSCRIPTION FACTOR SOX-30"/>
    <property type="match status" value="1"/>
</dbReference>
<dbReference type="SMART" id="SM00398">
    <property type="entry name" value="HMG"/>
    <property type="match status" value="1"/>
</dbReference>
<dbReference type="Pfam" id="PF00505">
    <property type="entry name" value="HMG_box"/>
    <property type="match status" value="1"/>
</dbReference>
<comment type="caution">
    <text evidence="4">The sequence shown here is derived from an EMBL/GenBank/DDBJ whole genome shotgun (WGS) entry which is preliminary data.</text>
</comment>
<sequence length="517" mass="56153">MDPGGWRRGRTAPSSHHSKCERNKPRSGARLNKRYIAKSVPEAVVDDRHLRQPIADPSVKIKTEGVNLTLDPSEAGIDDFPLGKDKDGKIRRPMNAFLVWARIHRPGLTKANPAATSQEISVQMGEEWRKLSEAQKIPYYEEAFKLRIKHEKEFPDWEYKPTPRKRKRRGGAVSAMAGPVQEYGSPSAVTPPQGAMFISSAMTCTDSSTCQTLSPGKHTSHPTEPRTRGARRTPHHMEPSDNPPDHRLGSSHCPAPASLAPPPFTLWSEGSPGGPVPVFLSTYPESVLAPVGGAMGPVPYREEVRLQPSYCSPTSRAPLTDEDTAHTQHTLTAGPQWSEGSPGMPVPVFMPAYPESVLAPVGGAMGPVPYREEVRLQPMYCSQSLELPPPCMTSCSRGIPLPLPNLHHPHMYPHLPATPCQPLPSPSPEASFVQLDPPRRPGGGGRRGRGCGERYAGQSAMFSALEKVYVFRGSISETVGSALESAYSCTPSESACLLELLKLMDDGEEAGPSLTVL</sequence>
<feature type="region of interest" description="Disordered" evidence="2">
    <location>
        <begin position="1"/>
        <end position="34"/>
    </location>
</feature>
<evidence type="ECO:0000313" key="4">
    <source>
        <dbReference type="EMBL" id="KAG5853468.1"/>
    </source>
</evidence>
<proteinExistence type="predicted"/>
<dbReference type="InterPro" id="IPR009071">
    <property type="entry name" value="HMG_box_dom"/>
</dbReference>
<evidence type="ECO:0000313" key="5">
    <source>
        <dbReference type="Proteomes" id="UP001044222"/>
    </source>
</evidence>
<dbReference type="SUPFAM" id="SSF47095">
    <property type="entry name" value="HMG-box"/>
    <property type="match status" value="1"/>
</dbReference>
<feature type="region of interest" description="Disordered" evidence="2">
    <location>
        <begin position="417"/>
        <end position="450"/>
    </location>
</feature>
<reference evidence="4" key="1">
    <citation type="submission" date="2021-01" db="EMBL/GenBank/DDBJ databases">
        <title>A chromosome-scale assembly of European eel, Anguilla anguilla.</title>
        <authorList>
            <person name="Henkel C."/>
            <person name="Jong-Raadsen S.A."/>
            <person name="Dufour S."/>
            <person name="Weltzien F.-A."/>
            <person name="Palstra A.P."/>
            <person name="Pelster B."/>
            <person name="Spaink H.P."/>
            <person name="Van Den Thillart G.E."/>
            <person name="Jansen H."/>
            <person name="Zahm M."/>
            <person name="Klopp C."/>
            <person name="Cedric C."/>
            <person name="Louis A."/>
            <person name="Berthelot C."/>
            <person name="Parey E."/>
            <person name="Roest Crollius H."/>
            <person name="Montfort J."/>
            <person name="Robinson-Rechavi M."/>
            <person name="Bucao C."/>
            <person name="Bouchez O."/>
            <person name="Gislard M."/>
            <person name="Lluch J."/>
            <person name="Milhes M."/>
            <person name="Lampietro C."/>
            <person name="Lopez Roques C."/>
            <person name="Donnadieu C."/>
            <person name="Braasch I."/>
            <person name="Desvignes T."/>
            <person name="Postlethwait J."/>
            <person name="Bobe J."/>
            <person name="Guiguen Y."/>
            <person name="Dirks R."/>
        </authorList>
    </citation>
    <scope>NUCLEOTIDE SEQUENCE</scope>
    <source>
        <strain evidence="4">Tag_6206</strain>
        <tissue evidence="4">Liver</tissue>
    </source>
</reference>
<dbReference type="PROSITE" id="PS50118">
    <property type="entry name" value="HMG_BOX_2"/>
    <property type="match status" value="1"/>
</dbReference>
<dbReference type="InterPro" id="IPR036910">
    <property type="entry name" value="HMG_box_dom_sf"/>
</dbReference>
<dbReference type="GO" id="GO:0005634">
    <property type="term" value="C:nucleus"/>
    <property type="evidence" value="ECO:0007669"/>
    <property type="project" value="UniProtKB-UniRule"/>
</dbReference>
<dbReference type="InterPro" id="IPR052856">
    <property type="entry name" value="SOX30_TF"/>
</dbReference>
<feature type="compositionally biased region" description="Basic residues" evidence="2">
    <location>
        <begin position="25"/>
        <end position="34"/>
    </location>
</feature>
<dbReference type="Gene3D" id="1.10.30.10">
    <property type="entry name" value="High mobility group box domain"/>
    <property type="match status" value="1"/>
</dbReference>
<feature type="compositionally biased region" description="Basic and acidic residues" evidence="2">
    <location>
        <begin position="235"/>
        <end position="248"/>
    </location>
</feature>
<protein>
    <recommendedName>
        <fullName evidence="3">HMG box domain-containing protein</fullName>
    </recommendedName>
</protein>
<accession>A0A9D3S3K9</accession>
<gene>
    <name evidence="4" type="ORF">ANANG_G00073770</name>
</gene>
<dbReference type="PANTHER" id="PTHR47279">
    <property type="entry name" value="TRANSCRIPTION FACTOR SOX-30"/>
    <property type="match status" value="1"/>
</dbReference>
<dbReference type="Proteomes" id="UP001044222">
    <property type="component" value="Unassembled WGS sequence"/>
</dbReference>
<dbReference type="AlphaFoldDB" id="A0A9D3S3K9"/>